<evidence type="ECO:0000313" key="1">
    <source>
        <dbReference type="EMBL" id="MBW3129587.1"/>
    </source>
</evidence>
<protein>
    <submittedName>
        <fullName evidence="1">Acyloxyacyl hydrolase</fullName>
    </submittedName>
</protein>
<name>A0ABS6X276_9BACT</name>
<comment type="caution">
    <text evidence="1">The sequence shown here is derived from an EMBL/GenBank/DDBJ whole genome shotgun (WGS) entry which is preliminary data.</text>
</comment>
<dbReference type="Gene3D" id="2.40.160.20">
    <property type="match status" value="1"/>
</dbReference>
<keyword evidence="1" id="KW-0378">Hydrolase</keyword>
<gene>
    <name evidence="1" type="ORF">KYK14_13575</name>
</gene>
<proteinExistence type="predicted"/>
<keyword evidence="2" id="KW-1185">Reference proteome</keyword>
<accession>A0ABS6X276</accession>
<evidence type="ECO:0000313" key="2">
    <source>
        <dbReference type="Proteomes" id="UP000826188"/>
    </source>
</evidence>
<dbReference type="GO" id="GO:0016787">
    <property type="term" value="F:hydrolase activity"/>
    <property type="evidence" value="ECO:0007669"/>
    <property type="project" value="UniProtKB-KW"/>
</dbReference>
<dbReference type="EMBL" id="JAHWGL010000057">
    <property type="protein sequence ID" value="MBW3129587.1"/>
    <property type="molecule type" value="Genomic_DNA"/>
</dbReference>
<dbReference type="InterPro" id="IPR018550">
    <property type="entry name" value="Lipid-A_deacylase-rel"/>
</dbReference>
<dbReference type="Pfam" id="PF09411">
    <property type="entry name" value="PagL"/>
    <property type="match status" value="1"/>
</dbReference>
<organism evidence="1 2">
    <name type="scientific">Hymenobacter profundi</name>
    <dbReference type="NCBI Taxonomy" id="1982110"/>
    <lineage>
        <taxon>Bacteria</taxon>
        <taxon>Pseudomonadati</taxon>
        <taxon>Bacteroidota</taxon>
        <taxon>Cytophagia</taxon>
        <taxon>Cytophagales</taxon>
        <taxon>Hymenobacteraceae</taxon>
        <taxon>Hymenobacter</taxon>
    </lineage>
</organism>
<sequence>MHNYFQLLRYCFPTTHQWSGKYWGWCATLLGGATVAQAQQVAPVAPYVVGAYAQGSFIVAHAPAVAHLAVSHPTGAELNLQRQTTGTAPWHAWYRYPKVGLALVYYDYHNPRLGQSFAATAYINKAIWRTARQELNFRLGTGLGYFTTSYDRFDNKRNSMMGSRLNATIQTRIEYDMAVTEHLGVLLGFAFNHYSNGATTKPNRGINLPSVVLGLNYHQQRAFRPQPAEASTEPADIGRFFLNLSTSYAFKQLDEVDQWNNRHYSVFSATVAVGRRLNRKSNLMLGLEGFRDQSLRVEQLRNPQTGNRLPDIKKAGVYLGHELLFGRLAFVSHLGVYVYNPYKSNPFYYERLGLKYHFTKHVFGEVDLKVHRAAADALELRVGMKL</sequence>
<dbReference type="Proteomes" id="UP000826188">
    <property type="component" value="Unassembled WGS sequence"/>
</dbReference>
<reference evidence="1 2" key="1">
    <citation type="submission" date="2021-07" db="EMBL/GenBank/DDBJ databases">
        <title>Hymenobacter profundi sp. nov., isolated from deep-sea water.</title>
        <authorList>
            <person name="Kim M.K."/>
        </authorList>
    </citation>
    <scope>NUCLEOTIDE SEQUENCE [LARGE SCALE GENOMIC DNA]</scope>
    <source>
        <strain evidence="1 2">M2</strain>
    </source>
</reference>